<protein>
    <recommendedName>
        <fullName evidence="1">Stage 0 sporulation protein A homolog</fullName>
    </recommendedName>
</protein>
<dbReference type="Proteomes" id="UP000515703">
    <property type="component" value="Chromosome"/>
</dbReference>
<dbReference type="RefSeq" id="WP_185257508.1">
    <property type="nucleotide sequence ID" value="NZ_AP023368.1"/>
</dbReference>
<evidence type="ECO:0000313" key="12">
    <source>
        <dbReference type="EMBL" id="BCJ97041.1"/>
    </source>
</evidence>
<dbReference type="GO" id="GO:0032993">
    <property type="term" value="C:protein-DNA complex"/>
    <property type="evidence" value="ECO:0007669"/>
    <property type="project" value="TreeGrafter"/>
</dbReference>
<feature type="domain" description="OmpR/PhoB-type" evidence="11">
    <location>
        <begin position="128"/>
        <end position="227"/>
    </location>
</feature>
<accession>A0A7I8DIE8</accession>
<dbReference type="InterPro" id="IPR039420">
    <property type="entry name" value="WalR-like"/>
</dbReference>
<dbReference type="EMBL" id="AP023368">
    <property type="protein sequence ID" value="BCJ97041.1"/>
    <property type="molecule type" value="Genomic_DNA"/>
</dbReference>
<evidence type="ECO:0000313" key="13">
    <source>
        <dbReference type="Proteomes" id="UP000515703"/>
    </source>
</evidence>
<name>A0A7I8DIE8_9FIRM</name>
<dbReference type="InterPro" id="IPR001867">
    <property type="entry name" value="OmpR/PhoB-type_DNA-bd"/>
</dbReference>
<dbReference type="FunFam" id="1.10.10.10:FF:000018">
    <property type="entry name" value="DNA-binding response regulator ResD"/>
    <property type="match status" value="1"/>
</dbReference>
<evidence type="ECO:0000256" key="6">
    <source>
        <dbReference type="ARBA" id="ARBA00023163"/>
    </source>
</evidence>
<comment type="function">
    <text evidence="7">May play the central regulatory role in sporulation. It may be an element of the effector pathway responsible for the activation of sporulation genes in response to nutritional stress. Spo0A may act in concert with spo0H (a sigma factor) to control the expression of some genes that are critical to the sporulation process.</text>
</comment>
<evidence type="ECO:0000256" key="5">
    <source>
        <dbReference type="ARBA" id="ARBA00023125"/>
    </source>
</evidence>
<evidence type="ECO:0000256" key="4">
    <source>
        <dbReference type="ARBA" id="ARBA00023015"/>
    </source>
</evidence>
<dbReference type="SMART" id="SM00448">
    <property type="entry name" value="REC"/>
    <property type="match status" value="1"/>
</dbReference>
<dbReference type="PROSITE" id="PS51755">
    <property type="entry name" value="OMPR_PHOB"/>
    <property type="match status" value="1"/>
</dbReference>
<keyword evidence="4" id="KW-0805">Transcription regulation</keyword>
<dbReference type="PANTHER" id="PTHR48111:SF21">
    <property type="entry name" value="DNA-BINDING DUAL MASTER TRANSCRIPTIONAL REGULATOR RPAA"/>
    <property type="match status" value="1"/>
</dbReference>
<dbReference type="KEGG" id="acht:bsdcttw_00820"/>
<dbReference type="Pfam" id="PF00486">
    <property type="entry name" value="Trans_reg_C"/>
    <property type="match status" value="1"/>
</dbReference>
<dbReference type="GO" id="GO:0000156">
    <property type="term" value="F:phosphorelay response regulator activity"/>
    <property type="evidence" value="ECO:0007669"/>
    <property type="project" value="TreeGrafter"/>
</dbReference>
<dbReference type="InterPro" id="IPR001789">
    <property type="entry name" value="Sig_transdc_resp-reg_receiver"/>
</dbReference>
<keyword evidence="2 8" id="KW-0597">Phosphoprotein</keyword>
<dbReference type="PANTHER" id="PTHR48111">
    <property type="entry name" value="REGULATOR OF RPOS"/>
    <property type="match status" value="1"/>
</dbReference>
<dbReference type="InterPro" id="IPR011006">
    <property type="entry name" value="CheY-like_superfamily"/>
</dbReference>
<evidence type="ECO:0000256" key="1">
    <source>
        <dbReference type="ARBA" id="ARBA00018672"/>
    </source>
</evidence>
<evidence type="ECO:0000256" key="7">
    <source>
        <dbReference type="ARBA" id="ARBA00024867"/>
    </source>
</evidence>
<dbReference type="GO" id="GO:0006355">
    <property type="term" value="P:regulation of DNA-templated transcription"/>
    <property type="evidence" value="ECO:0007669"/>
    <property type="project" value="InterPro"/>
</dbReference>
<evidence type="ECO:0000259" key="10">
    <source>
        <dbReference type="PROSITE" id="PS50110"/>
    </source>
</evidence>
<feature type="modified residue" description="4-aspartylphosphate" evidence="8">
    <location>
        <position position="54"/>
    </location>
</feature>
<dbReference type="CDD" id="cd00383">
    <property type="entry name" value="trans_reg_C"/>
    <property type="match status" value="1"/>
</dbReference>
<evidence type="ECO:0000256" key="3">
    <source>
        <dbReference type="ARBA" id="ARBA00023012"/>
    </source>
</evidence>
<feature type="domain" description="Response regulatory" evidence="10">
    <location>
        <begin position="5"/>
        <end position="118"/>
    </location>
</feature>
<dbReference type="SUPFAM" id="SSF52172">
    <property type="entry name" value="CheY-like"/>
    <property type="match status" value="1"/>
</dbReference>
<sequence>MQKKQILVIDDDTDLSYIVCDMLENYGYSVTCAEDSEAAFALLTSHTYHLILLDINLPGMSGFEVCLALRKVSKVPVLFASARTNENDRITGFDIGGDDYLPKPYSLKELLVRVNALIRRTYDYQEEEEIICIDSIEIHPAARQVKKSGELISLSLKEYDLLAFLLKNKNTAVSKERLLSEVWGAFTEVEPSTLTVHIRWLREKLEDDSKNPRFIKTVWGIGYMLQTI</sequence>
<keyword evidence="3" id="KW-0902">Two-component regulatory system</keyword>
<dbReference type="PROSITE" id="PS50110">
    <property type="entry name" value="RESPONSE_REGULATORY"/>
    <property type="match status" value="1"/>
</dbReference>
<evidence type="ECO:0000259" key="11">
    <source>
        <dbReference type="PROSITE" id="PS51755"/>
    </source>
</evidence>
<dbReference type="Gene3D" id="1.10.10.10">
    <property type="entry name" value="Winged helix-like DNA-binding domain superfamily/Winged helix DNA-binding domain"/>
    <property type="match status" value="1"/>
</dbReference>
<keyword evidence="6" id="KW-0804">Transcription</keyword>
<dbReference type="GO" id="GO:0005829">
    <property type="term" value="C:cytosol"/>
    <property type="evidence" value="ECO:0007669"/>
    <property type="project" value="TreeGrafter"/>
</dbReference>
<evidence type="ECO:0000256" key="8">
    <source>
        <dbReference type="PROSITE-ProRule" id="PRU00169"/>
    </source>
</evidence>
<proteinExistence type="predicted"/>
<keyword evidence="5 9" id="KW-0238">DNA-binding</keyword>
<dbReference type="AlphaFoldDB" id="A0A7I8DIE8"/>
<dbReference type="Gene3D" id="3.40.50.2300">
    <property type="match status" value="1"/>
</dbReference>
<dbReference type="InterPro" id="IPR036388">
    <property type="entry name" value="WH-like_DNA-bd_sf"/>
</dbReference>
<reference evidence="12 13" key="2">
    <citation type="submission" date="2020-08" db="EMBL/GenBank/DDBJ databases">
        <authorList>
            <person name="Ueki A."/>
            <person name="Tonouchi A."/>
        </authorList>
    </citation>
    <scope>NUCLEOTIDE SEQUENCE [LARGE SCALE GENOMIC DNA]</scope>
    <source>
        <strain evidence="12 13">CTTW</strain>
    </source>
</reference>
<keyword evidence="13" id="KW-1185">Reference proteome</keyword>
<feature type="DNA-binding region" description="OmpR/PhoB-type" evidence="9">
    <location>
        <begin position="128"/>
        <end position="227"/>
    </location>
</feature>
<evidence type="ECO:0000256" key="2">
    <source>
        <dbReference type="ARBA" id="ARBA00022553"/>
    </source>
</evidence>
<gene>
    <name evidence="12" type="ORF">bsdcttw_00820</name>
</gene>
<dbReference type="Pfam" id="PF00072">
    <property type="entry name" value="Response_reg"/>
    <property type="match status" value="1"/>
</dbReference>
<organism evidence="12 13">
    <name type="scientific">Anaerocolumna chitinilytica</name>
    <dbReference type="NCBI Taxonomy" id="1727145"/>
    <lineage>
        <taxon>Bacteria</taxon>
        <taxon>Bacillati</taxon>
        <taxon>Bacillota</taxon>
        <taxon>Clostridia</taxon>
        <taxon>Lachnospirales</taxon>
        <taxon>Lachnospiraceae</taxon>
        <taxon>Anaerocolumna</taxon>
    </lineage>
</organism>
<evidence type="ECO:0000256" key="9">
    <source>
        <dbReference type="PROSITE-ProRule" id="PRU01091"/>
    </source>
</evidence>
<dbReference type="Gene3D" id="6.10.250.690">
    <property type="match status" value="1"/>
</dbReference>
<reference evidence="12 13" key="1">
    <citation type="submission" date="2020-08" db="EMBL/GenBank/DDBJ databases">
        <title>Draft genome sequencing of an Anaerocolumna strain isolated from anoxic soil subjected to BSD treatment.</title>
        <authorList>
            <person name="Uek A."/>
            <person name="Tonouchi A."/>
        </authorList>
    </citation>
    <scope>NUCLEOTIDE SEQUENCE [LARGE SCALE GENOMIC DNA]</scope>
    <source>
        <strain evidence="12 13">CTTW</strain>
    </source>
</reference>
<dbReference type="GO" id="GO:0000976">
    <property type="term" value="F:transcription cis-regulatory region binding"/>
    <property type="evidence" value="ECO:0007669"/>
    <property type="project" value="TreeGrafter"/>
</dbReference>
<dbReference type="SMART" id="SM00862">
    <property type="entry name" value="Trans_reg_C"/>
    <property type="match status" value="1"/>
</dbReference>